<keyword evidence="2" id="KW-0378">Hydrolase</keyword>
<sequence>MYEAPNPYNAAIGVHHPRRLAVALGRADHFGHVVLVEPGNALASRTRTAQLLVDALHPKPAGRHRTGRGPVSRNSGLPWVEQLDVGPHSAWAQLRRQPLVVLLGGVARSIPLEQLRVRGRADSVLPDLHVDTGGGAEPQRSAGHAGRIDAGGRQVGRHHHRPGRRRRFQCGDDRTVEGRTVGGHLRGLIGDVPAGERRMRRVLLGQLRHRLRSTLCDRVGV</sequence>
<reference evidence="2" key="2">
    <citation type="submission" date="2004-05" db="EMBL/GenBank/DDBJ databases">
        <title>Clone USC3 from Myxococcus xanthus CECT 422 strain.</title>
        <authorList>
            <person name="Poza M."/>
            <person name="Sieiro C."/>
            <person name="Villa T.G."/>
        </authorList>
    </citation>
    <scope>NUCLEOTIDE SEQUENCE</scope>
    <source>
        <strain evidence="2">CECT 422</strain>
    </source>
</reference>
<protein>
    <submittedName>
        <fullName evidence="2">Milk-clotting protease USC3-4p</fullName>
    </submittedName>
</protein>
<gene>
    <name evidence="2" type="primary">cltC</name>
</gene>
<name>Q93SJ9_MYXXA</name>
<reference evidence="2" key="1">
    <citation type="journal article" date="2004" name="Appl. Environ. Microbiol.">
        <title>Cloning and expression of clt genes encoding milk-clotting proteases from Myxococcus xanthus 422.</title>
        <authorList>
            <person name="Poza M."/>
            <person name="Prieto-Alcedo M."/>
            <person name="Sieiro C."/>
            <person name="Villa T.G."/>
        </authorList>
    </citation>
    <scope>NUCLEOTIDE SEQUENCE</scope>
    <source>
        <strain evidence="2">CECT 422</strain>
    </source>
</reference>
<organism evidence="2">
    <name type="scientific">Myxococcus xanthus</name>
    <dbReference type="NCBI Taxonomy" id="34"/>
    <lineage>
        <taxon>Bacteria</taxon>
        <taxon>Pseudomonadati</taxon>
        <taxon>Myxococcota</taxon>
        <taxon>Myxococcia</taxon>
        <taxon>Myxococcales</taxon>
        <taxon>Cystobacterineae</taxon>
        <taxon>Myxococcaceae</taxon>
        <taxon>Myxococcus</taxon>
    </lineage>
</organism>
<proteinExistence type="predicted"/>
<dbReference type="AlphaFoldDB" id="Q93SJ9"/>
<dbReference type="EMBL" id="AY033403">
    <property type="protein sequence ID" value="AAK49003.2"/>
    <property type="molecule type" value="Genomic_DNA"/>
</dbReference>
<feature type="region of interest" description="Disordered" evidence="1">
    <location>
        <begin position="129"/>
        <end position="168"/>
    </location>
</feature>
<evidence type="ECO:0000256" key="1">
    <source>
        <dbReference type="SAM" id="MobiDB-lite"/>
    </source>
</evidence>
<feature type="compositionally biased region" description="Basic residues" evidence="1">
    <location>
        <begin position="155"/>
        <end position="168"/>
    </location>
</feature>
<dbReference type="GO" id="GO:0008233">
    <property type="term" value="F:peptidase activity"/>
    <property type="evidence" value="ECO:0007669"/>
    <property type="project" value="UniProtKB-KW"/>
</dbReference>
<keyword evidence="2" id="KW-0645">Protease</keyword>
<evidence type="ECO:0000313" key="2">
    <source>
        <dbReference type="EMBL" id="AAK49003.2"/>
    </source>
</evidence>
<accession>Q93SJ9</accession>
<dbReference type="GO" id="GO:0006508">
    <property type="term" value="P:proteolysis"/>
    <property type="evidence" value="ECO:0007669"/>
    <property type="project" value="UniProtKB-KW"/>
</dbReference>